<dbReference type="PROSITE" id="PS50011">
    <property type="entry name" value="PROTEIN_KINASE_DOM"/>
    <property type="match status" value="1"/>
</dbReference>
<feature type="domain" description="AGC-kinase C-terminal" evidence="8">
    <location>
        <begin position="391"/>
        <end position="528"/>
    </location>
</feature>
<feature type="compositionally biased region" description="Basic residues" evidence="6">
    <location>
        <begin position="594"/>
        <end position="607"/>
    </location>
</feature>
<evidence type="ECO:0000256" key="4">
    <source>
        <dbReference type="ARBA" id="ARBA00022777"/>
    </source>
</evidence>
<dbReference type="PROSITE" id="PS51285">
    <property type="entry name" value="AGC_KINASE_CTER"/>
    <property type="match status" value="1"/>
</dbReference>
<dbReference type="AlphaFoldDB" id="A0A835YNZ5"/>
<evidence type="ECO:0000256" key="2">
    <source>
        <dbReference type="ARBA" id="ARBA00022679"/>
    </source>
</evidence>
<evidence type="ECO:0000259" key="8">
    <source>
        <dbReference type="PROSITE" id="PS51285"/>
    </source>
</evidence>
<dbReference type="SMART" id="SM00133">
    <property type="entry name" value="S_TK_X"/>
    <property type="match status" value="1"/>
</dbReference>
<feature type="compositionally biased region" description="Gly residues" evidence="6">
    <location>
        <begin position="534"/>
        <end position="553"/>
    </location>
</feature>
<feature type="domain" description="Protein kinase" evidence="7">
    <location>
        <begin position="111"/>
        <end position="390"/>
    </location>
</feature>
<organism evidence="9 10">
    <name type="scientific">Tribonema minus</name>
    <dbReference type="NCBI Taxonomy" id="303371"/>
    <lineage>
        <taxon>Eukaryota</taxon>
        <taxon>Sar</taxon>
        <taxon>Stramenopiles</taxon>
        <taxon>Ochrophyta</taxon>
        <taxon>PX clade</taxon>
        <taxon>Xanthophyceae</taxon>
        <taxon>Tribonematales</taxon>
        <taxon>Tribonemataceae</taxon>
        <taxon>Tribonema</taxon>
    </lineage>
</organism>
<dbReference type="GO" id="GO:0004674">
    <property type="term" value="F:protein serine/threonine kinase activity"/>
    <property type="evidence" value="ECO:0007669"/>
    <property type="project" value="UniProtKB-KW"/>
</dbReference>
<dbReference type="Proteomes" id="UP000664859">
    <property type="component" value="Unassembled WGS sequence"/>
</dbReference>
<sequence>MAAAVAAPLSSPALGEDAITINDAFSLDDALEQHHESLDAAVGDEATTVAVAGEDGDGQATAVLEAEKTEFEHSSLRRELSVSTDVVEVPVRAPIKMPDYRPPVKIGPHDFELLKVIGMGAFGKVLMSKVNPQCNCLLSQRSTLSARSSASSTSSIQTCHSVLKYTEMRCRMLIVEVALLKAKQQVRSRRNGQICAMKCISKKMLYKKSHLSYMKAERDIMARVDHPFIVGLKCAFQTDKKLFLVMEYLPGGELFFHLSKQGLLLEANAAFYAAEMVLALEHLHAMGIVHRDLKPMILRRGYGKAVDWWSMGALTYEMMAGYPPFRGKNTKDLNRRILNDKVALPQWLSAGAHAVIRGFLERDVARRLGSARGNMFEVGGVTAVKAHKFFHQIDWAALLARRVVPPFLPTLAGGATDTSNFCEEFVAMQLPRSLSEDSQISAAASHSAARAAAAQPFSLAAPPEELELIADAANGGGGGGARGAAGGRGVAIPGVGGGLSSKDAQYVMPNGMFRGFSFVAERFDLCSGTWLPGGPGGGGGDGASDGGGSGGGDGDCKQLPSGFHVGPLVRLGSTENVVSESGVSGGGGGADVKKKVKGKRIRKKKGPKLPEEEAALAEAKDGAALSVGHALATAVLLPLGAGGGGAAEAAAAAAEPGATPPLARQSSLAVLLQRQEDAEAAAKQQQQPPAEGAALSAPVAAAAAAAAAAARGPASPNPHSAASVWKVDSPPRPAKVPQPQLVQAQQRSVVRSSGGGGGGGIGALLSAAAQQPQQPAVAAAPAPGSWAARIAGASSSASAAAAAASGSGRQAPMAAAAAPIAMRPAAAALPPPQRTDDDFPALGWSNASKRGSARPVPQAKGGTASTTNGAAMAAAAAAAAAPTCSRCCGGGATCRQCGCGGTVCPIPTHSSKWARVVSAAVSRSTSCLRVMRRMRSMKYQRCPRQTPLLVIHAPNERQHVHSMTSGNGAGGADCRLAGRAGLPTPRLLPARRRQMTLFSTISPKLQWGRPGCSDRKPPPTAERERRSSGSAGCDRCLSAAPGMAVPRCQRAATPLQ</sequence>
<keyword evidence="10" id="KW-1185">Reference proteome</keyword>
<feature type="region of interest" description="Disordered" evidence="6">
    <location>
        <begin position="711"/>
        <end position="756"/>
    </location>
</feature>
<dbReference type="InterPro" id="IPR011009">
    <property type="entry name" value="Kinase-like_dom_sf"/>
</dbReference>
<feature type="region of interest" description="Disordered" evidence="6">
    <location>
        <begin position="534"/>
        <end position="559"/>
    </location>
</feature>
<dbReference type="InterPro" id="IPR000961">
    <property type="entry name" value="AGC-kinase_C"/>
</dbReference>
<keyword evidence="4" id="KW-0418">Kinase</keyword>
<dbReference type="EMBL" id="JAFCMP010000513">
    <property type="protein sequence ID" value="KAG5178755.1"/>
    <property type="molecule type" value="Genomic_DNA"/>
</dbReference>
<evidence type="ECO:0000313" key="9">
    <source>
        <dbReference type="EMBL" id="KAG5178755.1"/>
    </source>
</evidence>
<dbReference type="PANTHER" id="PTHR24351">
    <property type="entry name" value="RIBOSOMAL PROTEIN S6 KINASE"/>
    <property type="match status" value="1"/>
</dbReference>
<evidence type="ECO:0000259" key="7">
    <source>
        <dbReference type="PROSITE" id="PS50011"/>
    </source>
</evidence>
<evidence type="ECO:0000313" key="10">
    <source>
        <dbReference type="Proteomes" id="UP000664859"/>
    </source>
</evidence>
<feature type="compositionally biased region" description="Basic and acidic residues" evidence="6">
    <location>
        <begin position="1012"/>
        <end position="1027"/>
    </location>
</feature>
<name>A0A835YNZ5_9STRA</name>
<dbReference type="GO" id="GO:0005524">
    <property type="term" value="F:ATP binding"/>
    <property type="evidence" value="ECO:0007669"/>
    <property type="project" value="UniProtKB-KW"/>
</dbReference>
<evidence type="ECO:0000256" key="5">
    <source>
        <dbReference type="ARBA" id="ARBA00022840"/>
    </source>
</evidence>
<reference evidence="9" key="1">
    <citation type="submission" date="2021-02" db="EMBL/GenBank/DDBJ databases">
        <title>First Annotated Genome of the Yellow-green Alga Tribonema minus.</title>
        <authorList>
            <person name="Mahan K.M."/>
        </authorList>
    </citation>
    <scope>NUCLEOTIDE SEQUENCE</scope>
    <source>
        <strain evidence="9">UTEX B ZZ1240</strain>
    </source>
</reference>
<dbReference type="Gene3D" id="3.30.200.20">
    <property type="entry name" value="Phosphorylase Kinase, domain 1"/>
    <property type="match status" value="2"/>
</dbReference>
<keyword evidence="3" id="KW-0547">Nucleotide-binding</keyword>
<accession>A0A835YNZ5</accession>
<dbReference type="InterPro" id="IPR000719">
    <property type="entry name" value="Prot_kinase_dom"/>
</dbReference>
<evidence type="ECO:0008006" key="11">
    <source>
        <dbReference type="Google" id="ProtNLM"/>
    </source>
</evidence>
<dbReference type="CDD" id="cd05123">
    <property type="entry name" value="STKc_AGC"/>
    <property type="match status" value="1"/>
</dbReference>
<keyword evidence="5" id="KW-0067">ATP-binding</keyword>
<gene>
    <name evidence="9" type="ORF">JKP88DRAFT_264586</name>
</gene>
<evidence type="ECO:0000256" key="1">
    <source>
        <dbReference type="ARBA" id="ARBA00022527"/>
    </source>
</evidence>
<evidence type="ECO:0000256" key="3">
    <source>
        <dbReference type="ARBA" id="ARBA00022741"/>
    </source>
</evidence>
<evidence type="ECO:0000256" key="6">
    <source>
        <dbReference type="SAM" id="MobiDB-lite"/>
    </source>
</evidence>
<protein>
    <recommendedName>
        <fullName evidence="11">Non-specific serine/threonine protein kinase</fullName>
    </recommendedName>
</protein>
<dbReference type="Gene3D" id="1.10.510.10">
    <property type="entry name" value="Transferase(Phosphotransferase) domain 1"/>
    <property type="match status" value="2"/>
</dbReference>
<keyword evidence="1" id="KW-0723">Serine/threonine-protein kinase</keyword>
<comment type="caution">
    <text evidence="9">The sequence shown here is derived from an EMBL/GenBank/DDBJ whole genome shotgun (WGS) entry which is preliminary data.</text>
</comment>
<proteinExistence type="predicted"/>
<dbReference type="InterPro" id="IPR045270">
    <property type="entry name" value="STKc_AGC"/>
</dbReference>
<keyword evidence="2" id="KW-0808">Transferase</keyword>
<feature type="region of interest" description="Disordered" evidence="6">
    <location>
        <begin position="1007"/>
        <end position="1033"/>
    </location>
</feature>
<dbReference type="Pfam" id="PF00069">
    <property type="entry name" value="Pkinase"/>
    <property type="match status" value="2"/>
</dbReference>
<feature type="region of interest" description="Disordered" evidence="6">
    <location>
        <begin position="578"/>
        <end position="610"/>
    </location>
</feature>
<dbReference type="SUPFAM" id="SSF56112">
    <property type="entry name" value="Protein kinase-like (PK-like)"/>
    <property type="match status" value="1"/>
</dbReference>